<proteinExistence type="inferred from homology"/>
<evidence type="ECO:0000313" key="3">
    <source>
        <dbReference type="EMBL" id="OJJ37448.1"/>
    </source>
</evidence>
<dbReference type="VEuPathDB" id="FungiDB:ASPWEDRAFT_39133"/>
<name>A0A1L9RRH3_ASPWE</name>
<dbReference type="GO" id="GO:0008474">
    <property type="term" value="F:palmitoyl-(protein) hydrolase activity"/>
    <property type="evidence" value="ECO:0007669"/>
    <property type="project" value="TreeGrafter"/>
</dbReference>
<dbReference type="Proteomes" id="UP000184383">
    <property type="component" value="Unassembled WGS sequence"/>
</dbReference>
<dbReference type="OrthoDB" id="2418081at2759"/>
<dbReference type="GeneID" id="63750884"/>
<dbReference type="PANTHER" id="PTHR10655">
    <property type="entry name" value="LYSOPHOSPHOLIPASE-RELATED"/>
    <property type="match status" value="1"/>
</dbReference>
<dbReference type="PANTHER" id="PTHR10655:SF63">
    <property type="entry name" value="PHOSPHOLIPASE_CARBOXYLESTERASE_THIOESTERASE DOMAIN-CONTAINING PROTEIN"/>
    <property type="match status" value="1"/>
</dbReference>
<comment type="similarity">
    <text evidence="1">Belongs to the AB hydrolase superfamily. AB hydrolase 2 family.</text>
</comment>
<dbReference type="InterPro" id="IPR003140">
    <property type="entry name" value="PLipase/COase/thioEstase"/>
</dbReference>
<evidence type="ECO:0000313" key="4">
    <source>
        <dbReference type="Proteomes" id="UP000184383"/>
    </source>
</evidence>
<reference evidence="4" key="1">
    <citation type="journal article" date="2017" name="Genome Biol.">
        <title>Comparative genomics reveals high biological diversity and specific adaptations in the industrially and medically important fungal genus Aspergillus.</title>
        <authorList>
            <person name="de Vries R.P."/>
            <person name="Riley R."/>
            <person name="Wiebenga A."/>
            <person name="Aguilar-Osorio G."/>
            <person name="Amillis S."/>
            <person name="Uchima C.A."/>
            <person name="Anderluh G."/>
            <person name="Asadollahi M."/>
            <person name="Askin M."/>
            <person name="Barry K."/>
            <person name="Battaglia E."/>
            <person name="Bayram O."/>
            <person name="Benocci T."/>
            <person name="Braus-Stromeyer S.A."/>
            <person name="Caldana C."/>
            <person name="Canovas D."/>
            <person name="Cerqueira G.C."/>
            <person name="Chen F."/>
            <person name="Chen W."/>
            <person name="Choi C."/>
            <person name="Clum A."/>
            <person name="Dos Santos R.A."/>
            <person name="Damasio A.R."/>
            <person name="Diallinas G."/>
            <person name="Emri T."/>
            <person name="Fekete E."/>
            <person name="Flipphi M."/>
            <person name="Freyberg S."/>
            <person name="Gallo A."/>
            <person name="Gournas C."/>
            <person name="Habgood R."/>
            <person name="Hainaut M."/>
            <person name="Harispe M.L."/>
            <person name="Henrissat B."/>
            <person name="Hilden K.S."/>
            <person name="Hope R."/>
            <person name="Hossain A."/>
            <person name="Karabika E."/>
            <person name="Karaffa L."/>
            <person name="Karanyi Z."/>
            <person name="Krasevec N."/>
            <person name="Kuo A."/>
            <person name="Kusch H."/>
            <person name="LaButti K."/>
            <person name="Lagendijk E.L."/>
            <person name="Lapidus A."/>
            <person name="Levasseur A."/>
            <person name="Lindquist E."/>
            <person name="Lipzen A."/>
            <person name="Logrieco A.F."/>
            <person name="MacCabe A."/>
            <person name="Maekelae M.R."/>
            <person name="Malavazi I."/>
            <person name="Melin P."/>
            <person name="Meyer V."/>
            <person name="Mielnichuk N."/>
            <person name="Miskei M."/>
            <person name="Molnar A.P."/>
            <person name="Mule G."/>
            <person name="Ngan C.Y."/>
            <person name="Orejas M."/>
            <person name="Orosz E."/>
            <person name="Ouedraogo J.P."/>
            <person name="Overkamp K.M."/>
            <person name="Park H.-S."/>
            <person name="Perrone G."/>
            <person name="Piumi F."/>
            <person name="Punt P.J."/>
            <person name="Ram A.F."/>
            <person name="Ramon A."/>
            <person name="Rauscher S."/>
            <person name="Record E."/>
            <person name="Riano-Pachon D.M."/>
            <person name="Robert V."/>
            <person name="Roehrig J."/>
            <person name="Ruller R."/>
            <person name="Salamov A."/>
            <person name="Salih N.S."/>
            <person name="Samson R.A."/>
            <person name="Sandor E."/>
            <person name="Sanguinetti M."/>
            <person name="Schuetze T."/>
            <person name="Sepcic K."/>
            <person name="Shelest E."/>
            <person name="Sherlock G."/>
            <person name="Sophianopoulou V."/>
            <person name="Squina F.M."/>
            <person name="Sun H."/>
            <person name="Susca A."/>
            <person name="Todd R.B."/>
            <person name="Tsang A."/>
            <person name="Unkles S.E."/>
            <person name="van de Wiele N."/>
            <person name="van Rossen-Uffink D."/>
            <person name="Oliveira J.V."/>
            <person name="Vesth T.C."/>
            <person name="Visser J."/>
            <person name="Yu J.-H."/>
            <person name="Zhou M."/>
            <person name="Andersen M.R."/>
            <person name="Archer D.B."/>
            <person name="Baker S.E."/>
            <person name="Benoit I."/>
            <person name="Brakhage A.A."/>
            <person name="Braus G.H."/>
            <person name="Fischer R."/>
            <person name="Frisvad J.C."/>
            <person name="Goldman G.H."/>
            <person name="Houbraken J."/>
            <person name="Oakley B."/>
            <person name="Pocsi I."/>
            <person name="Scazzocchio C."/>
            <person name="Seiboth B."/>
            <person name="vanKuyk P.A."/>
            <person name="Wortman J."/>
            <person name="Dyer P.S."/>
            <person name="Grigoriev I.V."/>
        </authorList>
    </citation>
    <scope>NUCLEOTIDE SEQUENCE [LARGE SCALE GENOMIC DNA]</scope>
    <source>
        <strain evidence="4">DTO 134E9</strain>
    </source>
</reference>
<dbReference type="SUPFAM" id="SSF53474">
    <property type="entry name" value="alpha/beta-Hydrolases"/>
    <property type="match status" value="1"/>
</dbReference>
<dbReference type="AlphaFoldDB" id="A0A1L9RRH3"/>
<protein>
    <recommendedName>
        <fullName evidence="2">Phospholipase/carboxylesterase/thioesterase domain-containing protein</fullName>
    </recommendedName>
</protein>
<dbReference type="RefSeq" id="XP_040691124.1">
    <property type="nucleotide sequence ID" value="XM_040835036.1"/>
</dbReference>
<dbReference type="Gene3D" id="3.40.50.1820">
    <property type="entry name" value="alpha/beta hydrolase"/>
    <property type="match status" value="1"/>
</dbReference>
<gene>
    <name evidence="3" type="ORF">ASPWEDRAFT_39133</name>
</gene>
<sequence>MDAWFDIYSLTNTDERQELQTEGLKESVGYVLDIVEKEIALLDGRAERLFLGGMSQGMATILWTLLCSPIRLGGTRLGGVVAFCGWLPFAGQIEAIVESHPDSSAVDKSTQVGRHLLKILGYTPLQIEEREFDSVVSTPVFLSHGTDDAWVDVALGRQARQLIRQMGIQTEWREYLGADNDGHWIKEPEGIDDLVRFLQSHAHIN</sequence>
<keyword evidence="4" id="KW-1185">Reference proteome</keyword>
<dbReference type="GO" id="GO:0052689">
    <property type="term" value="F:carboxylic ester hydrolase activity"/>
    <property type="evidence" value="ECO:0007669"/>
    <property type="project" value="TreeGrafter"/>
</dbReference>
<organism evidence="3 4">
    <name type="scientific">Aspergillus wentii DTO 134E9</name>
    <dbReference type="NCBI Taxonomy" id="1073089"/>
    <lineage>
        <taxon>Eukaryota</taxon>
        <taxon>Fungi</taxon>
        <taxon>Dikarya</taxon>
        <taxon>Ascomycota</taxon>
        <taxon>Pezizomycotina</taxon>
        <taxon>Eurotiomycetes</taxon>
        <taxon>Eurotiomycetidae</taxon>
        <taxon>Eurotiales</taxon>
        <taxon>Aspergillaceae</taxon>
        <taxon>Aspergillus</taxon>
        <taxon>Aspergillus subgen. Cremei</taxon>
    </lineage>
</organism>
<dbReference type="InterPro" id="IPR050565">
    <property type="entry name" value="LYPA1-2/EST-like"/>
</dbReference>
<dbReference type="InterPro" id="IPR029058">
    <property type="entry name" value="AB_hydrolase_fold"/>
</dbReference>
<feature type="domain" description="Phospholipase/carboxylesterase/thioesterase" evidence="2">
    <location>
        <begin position="1"/>
        <end position="94"/>
    </location>
</feature>
<dbReference type="STRING" id="1073089.A0A1L9RRH3"/>
<evidence type="ECO:0000259" key="2">
    <source>
        <dbReference type="Pfam" id="PF02230"/>
    </source>
</evidence>
<dbReference type="EMBL" id="KV878211">
    <property type="protein sequence ID" value="OJJ37448.1"/>
    <property type="molecule type" value="Genomic_DNA"/>
</dbReference>
<dbReference type="GO" id="GO:0005737">
    <property type="term" value="C:cytoplasm"/>
    <property type="evidence" value="ECO:0007669"/>
    <property type="project" value="TreeGrafter"/>
</dbReference>
<dbReference type="Pfam" id="PF02230">
    <property type="entry name" value="Abhydrolase_2"/>
    <property type="match status" value="1"/>
</dbReference>
<accession>A0A1L9RRH3</accession>
<evidence type="ECO:0000256" key="1">
    <source>
        <dbReference type="ARBA" id="ARBA00006499"/>
    </source>
</evidence>